<evidence type="ECO:0000313" key="2">
    <source>
        <dbReference type="Proteomes" id="UP000008315"/>
    </source>
</evidence>
<accession>G4SUQ1</accession>
<dbReference type="Gene3D" id="1.10.10.10">
    <property type="entry name" value="Winged helix-like DNA-binding domain superfamily/Winged helix DNA-binding domain"/>
    <property type="match status" value="1"/>
</dbReference>
<dbReference type="InterPro" id="IPR036388">
    <property type="entry name" value="WH-like_DNA-bd_sf"/>
</dbReference>
<gene>
    <name evidence="1" type="ordered locus">MEALZ_1188</name>
</gene>
<dbReference type="SUPFAM" id="SSF88659">
    <property type="entry name" value="Sigma3 and sigma4 domains of RNA polymerase sigma factors"/>
    <property type="match status" value="1"/>
</dbReference>
<dbReference type="STRING" id="1091494.MEALZ_1188"/>
<proteinExistence type="predicted"/>
<dbReference type="KEGG" id="mah:MEALZ_1188"/>
<dbReference type="Proteomes" id="UP000008315">
    <property type="component" value="Chromosome"/>
</dbReference>
<dbReference type="EMBL" id="FO082060">
    <property type="protein sequence ID" value="CCE22878.1"/>
    <property type="molecule type" value="Genomic_DNA"/>
</dbReference>
<dbReference type="InterPro" id="IPR013324">
    <property type="entry name" value="RNA_pol_sigma_r3/r4-like"/>
</dbReference>
<name>G4SUQ1_META2</name>
<reference evidence="2" key="1">
    <citation type="journal article" date="2012" name="J. Bacteriol.">
        <title>Genome sequence of the haloalkaliphilic methanotrophic bacterium Methylomicrobium alcaliphilum 20Z.</title>
        <authorList>
            <person name="Vuilleumier S."/>
            <person name="Khmelenina V.N."/>
            <person name="Bringel F."/>
            <person name="Reshetnikov A.S."/>
            <person name="Lajus A."/>
            <person name="Mangenot S."/>
            <person name="Rouy Z."/>
            <person name="Op den Camp H.J."/>
            <person name="Jetten M.S."/>
            <person name="Dispirito A.A."/>
            <person name="Dunfield P."/>
            <person name="Klotz M.G."/>
            <person name="Semrau J.D."/>
            <person name="Stein L.Y."/>
            <person name="Barbe V."/>
            <person name="Medigue C."/>
            <person name="Trotsenko Y.A."/>
            <person name="Kalyuzhnaya M.G."/>
        </authorList>
    </citation>
    <scope>NUCLEOTIDE SEQUENCE [LARGE SCALE GENOMIC DNA]</scope>
    <source>
        <strain evidence="2">DSM 19304 / NCIMB 14124 / VKM B-2133 / 20Z</strain>
    </source>
</reference>
<dbReference type="AlphaFoldDB" id="G4SUQ1"/>
<dbReference type="HOGENOM" id="CLU_022868_0_0_6"/>
<keyword evidence="2" id="KW-1185">Reference proteome</keyword>
<protein>
    <recommendedName>
        <fullName evidence="3">RNA polymerase sigma-70 region 4 domain-containing protein</fullName>
    </recommendedName>
</protein>
<evidence type="ECO:0008006" key="3">
    <source>
        <dbReference type="Google" id="ProtNLM"/>
    </source>
</evidence>
<sequence length="729" mass="83709">MDSSMADNAEPVFIDDVFASPNSSYDVETPIYELALSPKYQKLIKRISSVINHVKTVQNIIDIDVADFSKLPGVGKLYVELLMNLQNALSPAKTDQFEYKKATVKIELPSKNILSKLYVNYGFLTEVETKQLKKLEKYYEGKIDIRNVNELLNLDTVNLAKQAGFGALFLTAINDLQEKITSELVALPENIVGHTIKQRCFFVSSEIVFIEFAEIDNILIEDIEGYLWAQDELKMDVALSRWGFNQQHETLEEVGNRYSLTRERIRQYEKSINTNLTLNFRIQPKVLWANIREKMTDDLSVLLPNLANCFAIDKLFYEFIEICCQVKSGSIREIMMPEISSKILNPIFCANPSPVAKEIIVNDLMSNYGYSKAAAIHGIKQLGKFDKIEISEQGISPKKLSRAEAVAHALTFHPAGLPWKDIARIVNIKGFSLTQMDETRSTHGFNDSEYIYLCAKGTFRNLIYLDIEQFDIPKIMQNLLDYMKLHEMNALHLHDYYYRSKGSRSEIEYFTLRHLVREYGEEYGLYFNGKSNVDSVSLNPDLKPITQADVIIKVLNESKTALTKQEIAERLRSKSINHAAFYINNLMEEGKIVRVDKMVYTTPEKAFKDLDIKAIMQVIKDIMGISDIIVEADVFREYVNMVLNLSYSKYIYAALVKTQIKELSWYRNGNLFSKTAIPYNSLIDMCKKLCDLELSNSQNVKIIQKAVWLTDTVAIDAIQQWKWQMNIIR</sequence>
<dbReference type="PATRIC" id="fig|271065.3.peg.1212"/>
<evidence type="ECO:0000313" key="1">
    <source>
        <dbReference type="EMBL" id="CCE22878.1"/>
    </source>
</evidence>
<organism evidence="1 2">
    <name type="scientific">Methylotuvimicrobium alcaliphilum (strain DSM 19304 / NCIMB 14124 / VKM B-2133 / 20Z)</name>
    <name type="common">Methylomicrobium alcaliphilum</name>
    <dbReference type="NCBI Taxonomy" id="1091494"/>
    <lineage>
        <taxon>Bacteria</taxon>
        <taxon>Pseudomonadati</taxon>
        <taxon>Pseudomonadota</taxon>
        <taxon>Gammaproteobacteria</taxon>
        <taxon>Methylococcales</taxon>
        <taxon>Methylococcaceae</taxon>
        <taxon>Methylotuvimicrobium</taxon>
    </lineage>
</organism>